<evidence type="ECO:0000313" key="1">
    <source>
        <dbReference type="EMBL" id="SHO52954.1"/>
    </source>
</evidence>
<dbReference type="AlphaFoldDB" id="A0A1M7YK17"/>
<dbReference type="Proteomes" id="UP000184603">
    <property type="component" value="Unassembled WGS sequence"/>
</dbReference>
<dbReference type="EMBL" id="FRFE01000044">
    <property type="protein sequence ID" value="SHO52954.1"/>
    <property type="molecule type" value="Genomic_DNA"/>
</dbReference>
<evidence type="ECO:0000313" key="2">
    <source>
        <dbReference type="Proteomes" id="UP000184603"/>
    </source>
</evidence>
<organism evidence="1 2">
    <name type="scientific">Desulfopila aestuarii DSM 18488</name>
    <dbReference type="NCBI Taxonomy" id="1121416"/>
    <lineage>
        <taxon>Bacteria</taxon>
        <taxon>Pseudomonadati</taxon>
        <taxon>Thermodesulfobacteriota</taxon>
        <taxon>Desulfobulbia</taxon>
        <taxon>Desulfobulbales</taxon>
        <taxon>Desulfocapsaceae</taxon>
        <taxon>Desulfopila</taxon>
    </lineage>
</organism>
<protein>
    <submittedName>
        <fullName evidence="1">Uncharacterized protein</fullName>
    </submittedName>
</protein>
<name>A0A1M7YK17_9BACT</name>
<sequence length="228" mass="25813">MFDCGCDMHQSFLEVVTLDAPIVIRDAIMGTGKSSAMIKRFNELAERGKQYDEPYLVVLPYLDEIKRYQQACPGMNFQEPLDDRQRAKIGKEGQSVRGANGATSKTDDLKILLSGGYNILTTHSLFEQWNEEVALLIRDGGYHVIIDEEIGCIEPLRLDLSKGDRQDLLRLGYLSIDPETNRASWAFDKSDDAEGKYTGYSKYQKIRNYCELGSLYLYGNRVMLKSGV</sequence>
<keyword evidence="2" id="KW-1185">Reference proteome</keyword>
<reference evidence="1 2" key="1">
    <citation type="submission" date="2016-12" db="EMBL/GenBank/DDBJ databases">
        <authorList>
            <person name="Song W.-J."/>
            <person name="Kurnit D.M."/>
        </authorList>
    </citation>
    <scope>NUCLEOTIDE SEQUENCE [LARGE SCALE GENOMIC DNA]</scope>
    <source>
        <strain evidence="1 2">DSM 18488</strain>
    </source>
</reference>
<gene>
    <name evidence="1" type="ORF">SAMN02745220_04851</name>
</gene>
<accession>A0A1M7YK17</accession>
<dbReference type="OrthoDB" id="1898893at2"/>
<dbReference type="RefSeq" id="WP_143170861.1">
    <property type="nucleotide sequence ID" value="NZ_FRFE01000044.1"/>
</dbReference>
<proteinExistence type="predicted"/>